<feature type="binding site" evidence="9">
    <location>
        <position position="214"/>
    </location>
    <ligand>
        <name>substrate</name>
    </ligand>
</feature>
<comment type="similarity">
    <text evidence="2 9 10">Belongs to the triosephosphate isomerase family.</text>
</comment>
<dbReference type="EMBL" id="CP041626">
    <property type="protein sequence ID" value="QDO91125.1"/>
    <property type="molecule type" value="Genomic_DNA"/>
</dbReference>
<dbReference type="PROSITE" id="PS51440">
    <property type="entry name" value="TIM_2"/>
    <property type="match status" value="1"/>
</dbReference>
<evidence type="ECO:0000313" key="11">
    <source>
        <dbReference type="EMBL" id="OOL81985.1"/>
    </source>
</evidence>
<dbReference type="InterPro" id="IPR013785">
    <property type="entry name" value="Aldolase_TIM"/>
</dbReference>
<dbReference type="UniPathway" id="UPA00109">
    <property type="reaction ID" value="UER00189"/>
</dbReference>
<dbReference type="RefSeq" id="WP_077863339.1">
    <property type="nucleotide sequence ID" value="NZ_CP041626.1"/>
</dbReference>
<keyword evidence="7 9" id="KW-0324">Glycolysis</keyword>
<dbReference type="InterPro" id="IPR022896">
    <property type="entry name" value="TrioseP_Isoase_bac/euk"/>
</dbReference>
<evidence type="ECO:0000256" key="4">
    <source>
        <dbReference type="ARBA" id="ARBA00019397"/>
    </source>
</evidence>
<evidence type="ECO:0000313" key="13">
    <source>
        <dbReference type="Proteomes" id="UP000190409"/>
    </source>
</evidence>
<dbReference type="GO" id="GO:0006094">
    <property type="term" value="P:gluconeogenesis"/>
    <property type="evidence" value="ECO:0007669"/>
    <property type="project" value="UniProtKB-UniRule"/>
</dbReference>
<dbReference type="GO" id="GO:0005829">
    <property type="term" value="C:cytosol"/>
    <property type="evidence" value="ECO:0007669"/>
    <property type="project" value="TreeGrafter"/>
</dbReference>
<feature type="active site" description="Electrophile" evidence="9">
    <location>
        <position position="96"/>
    </location>
</feature>
<evidence type="ECO:0000256" key="6">
    <source>
        <dbReference type="ARBA" id="ARBA00022490"/>
    </source>
</evidence>
<evidence type="ECO:0000256" key="3">
    <source>
        <dbReference type="ARBA" id="ARBA00011940"/>
    </source>
</evidence>
<name>A0A1S8KR51_9LACT</name>
<dbReference type="FunFam" id="3.20.20.70:FF:000016">
    <property type="entry name" value="Triosephosphate isomerase"/>
    <property type="match status" value="1"/>
</dbReference>
<evidence type="ECO:0000256" key="2">
    <source>
        <dbReference type="ARBA" id="ARBA00007422"/>
    </source>
</evidence>
<keyword evidence="8 9" id="KW-0413">Isomerase</keyword>
<dbReference type="UniPathway" id="UPA00138"/>
<evidence type="ECO:0000256" key="8">
    <source>
        <dbReference type="ARBA" id="ARBA00023235"/>
    </source>
</evidence>
<sequence length="252" mass="26605">MSRKPFIAGNWKMNKTVEEAVQFINEVKDKLPSRDVVDAAIGASTLQLTAVKAAAKGSELQVAAQNSHFEDEGAFTGETSPAALEALGLEYVILGHSERREIFGETDEDVNKKVKAVVAHGMNPIVCVGETLEQKEAGETQAVVADQVKAALAGLTADQVADAVLAYEPLWAIGTGKTATAEDANDTIKEVRQTVAEEFGQEAADAIRIQYGGSVKPNNIAEFLAQSDIDGALVGGASLEADSFLALFEAVK</sequence>
<dbReference type="InterPro" id="IPR000652">
    <property type="entry name" value="Triosephosphate_isomerase"/>
</dbReference>
<dbReference type="GO" id="GO:0004807">
    <property type="term" value="F:triose-phosphate isomerase activity"/>
    <property type="evidence" value="ECO:0007669"/>
    <property type="project" value="UniProtKB-UniRule"/>
</dbReference>
<dbReference type="InterPro" id="IPR020861">
    <property type="entry name" value="Triosephosphate_isomerase_AS"/>
</dbReference>
<evidence type="ECO:0000256" key="10">
    <source>
        <dbReference type="RuleBase" id="RU363013"/>
    </source>
</evidence>
<comment type="subcellular location">
    <subcellularLocation>
        <location evidence="9 10">Cytoplasm</location>
    </subcellularLocation>
</comment>
<dbReference type="GO" id="GO:0006096">
    <property type="term" value="P:glycolytic process"/>
    <property type="evidence" value="ECO:0007669"/>
    <property type="project" value="UniProtKB-UniRule"/>
</dbReference>
<proteinExistence type="inferred from homology"/>
<keyword evidence="5 9" id="KW-0312">Gluconeogenesis</keyword>
<comment type="pathway">
    <text evidence="1 9 10">Carbohydrate degradation; glycolysis; D-glyceraldehyde 3-phosphate from glycerone phosphate: step 1/1.</text>
</comment>
<dbReference type="Proteomes" id="UP000315953">
    <property type="component" value="Chromosome"/>
</dbReference>
<dbReference type="Pfam" id="PF00121">
    <property type="entry name" value="TIM"/>
    <property type="match status" value="1"/>
</dbReference>
<dbReference type="InterPro" id="IPR035990">
    <property type="entry name" value="TIM_sf"/>
</dbReference>
<evidence type="ECO:0000256" key="1">
    <source>
        <dbReference type="ARBA" id="ARBA00004680"/>
    </source>
</evidence>
<feature type="active site" description="Proton acceptor" evidence="9">
    <location>
        <position position="168"/>
    </location>
</feature>
<dbReference type="GO" id="GO:0019563">
    <property type="term" value="P:glycerol catabolic process"/>
    <property type="evidence" value="ECO:0007669"/>
    <property type="project" value="TreeGrafter"/>
</dbReference>
<comment type="pathway">
    <text evidence="9 10">Carbohydrate biosynthesis; gluconeogenesis.</text>
</comment>
<organism evidence="11 13">
    <name type="scientific">Dolosigranulum pigrum</name>
    <dbReference type="NCBI Taxonomy" id="29394"/>
    <lineage>
        <taxon>Bacteria</taxon>
        <taxon>Bacillati</taxon>
        <taxon>Bacillota</taxon>
        <taxon>Bacilli</taxon>
        <taxon>Lactobacillales</taxon>
        <taxon>Carnobacteriaceae</taxon>
        <taxon>Dolosigranulum</taxon>
    </lineage>
</organism>
<dbReference type="PROSITE" id="PS00171">
    <property type="entry name" value="TIM_1"/>
    <property type="match status" value="1"/>
</dbReference>
<dbReference type="KEGG" id="dpm:FNV33_03310"/>
<dbReference type="AlphaFoldDB" id="A0A1S8KR51"/>
<evidence type="ECO:0000313" key="12">
    <source>
        <dbReference type="EMBL" id="QDO91125.1"/>
    </source>
</evidence>
<reference evidence="12 14" key="2">
    <citation type="submission" date="2019-07" db="EMBL/GenBank/DDBJ databases">
        <title>Genome assembly of a nasal isolate of Dolosigranulum pigrum from a chronic sinusitis patient.</title>
        <authorList>
            <person name="Baig S."/>
            <person name="Overballe-Petersen S."/>
            <person name="Kaspar U."/>
            <person name="Rendboe A."/>
            <person name="de Man T."/>
            <person name="Liu C."/>
            <person name="Price L.B."/>
            <person name="Stegger M."/>
            <person name="Becker K."/>
            <person name="Skytt Andersen P."/>
        </authorList>
    </citation>
    <scope>NUCLEOTIDE SEQUENCE [LARGE SCALE GENOMIC DNA]</scope>
    <source>
        <strain evidence="12 14">83VPs-KB5</strain>
    </source>
</reference>
<dbReference type="PANTHER" id="PTHR21139:SF42">
    <property type="entry name" value="TRIOSEPHOSPHATE ISOMERASE"/>
    <property type="match status" value="1"/>
</dbReference>
<evidence type="ECO:0000313" key="14">
    <source>
        <dbReference type="Proteomes" id="UP000315953"/>
    </source>
</evidence>
<dbReference type="HAMAP" id="MF_00147_B">
    <property type="entry name" value="TIM_B"/>
    <property type="match status" value="1"/>
</dbReference>
<dbReference type="PANTHER" id="PTHR21139">
    <property type="entry name" value="TRIOSEPHOSPHATE ISOMERASE"/>
    <property type="match status" value="1"/>
</dbReference>
<dbReference type="SUPFAM" id="SSF51351">
    <property type="entry name" value="Triosephosphate isomerase (TIM)"/>
    <property type="match status" value="1"/>
</dbReference>
<feature type="binding site" evidence="9">
    <location>
        <position position="174"/>
    </location>
    <ligand>
        <name>substrate</name>
    </ligand>
</feature>
<evidence type="ECO:0000256" key="7">
    <source>
        <dbReference type="ARBA" id="ARBA00023152"/>
    </source>
</evidence>
<comment type="catalytic activity">
    <reaction evidence="9 10">
        <text>D-glyceraldehyde 3-phosphate = dihydroxyacetone phosphate</text>
        <dbReference type="Rhea" id="RHEA:18585"/>
        <dbReference type="ChEBI" id="CHEBI:57642"/>
        <dbReference type="ChEBI" id="CHEBI:59776"/>
        <dbReference type="EC" id="5.3.1.1"/>
    </reaction>
</comment>
<dbReference type="Gene3D" id="3.20.20.70">
    <property type="entry name" value="Aldolase class I"/>
    <property type="match status" value="1"/>
</dbReference>
<dbReference type="EC" id="5.3.1.1" evidence="3 9"/>
<comment type="subunit">
    <text evidence="9 10">Homodimer.</text>
</comment>
<dbReference type="CDD" id="cd00311">
    <property type="entry name" value="TIM"/>
    <property type="match status" value="1"/>
</dbReference>
<protein>
    <recommendedName>
        <fullName evidence="4 9">Triosephosphate isomerase</fullName>
        <shortName evidence="9">TIM</shortName>
        <shortName evidence="9">TPI</shortName>
        <ecNumber evidence="3 9">5.3.1.1</ecNumber>
    </recommendedName>
    <alternativeName>
        <fullName evidence="9">Triose-phosphate isomerase</fullName>
    </alternativeName>
</protein>
<reference evidence="11 13" key="1">
    <citation type="submission" date="2017-01" db="EMBL/GenBank/DDBJ databases">
        <title>Complete Genome Sequence of Dolosigranulum pigrum isolated from a Patient with interstitial lung disease.</title>
        <authorList>
            <person name="Mukhopadhyay R."/>
            <person name="Joaquin J."/>
            <person name="Hogue R."/>
            <person name="Fitzgerald S."/>
            <person name="Jospin G."/>
            <person name="Eisen J.A."/>
            <person name="Chaturvedi V."/>
        </authorList>
    </citation>
    <scope>NUCLEOTIDE SEQUENCE [LARGE SCALE GENOMIC DNA]</scope>
    <source>
        <strain evidence="11 13">15S00348</strain>
    </source>
</reference>
<gene>
    <name evidence="9" type="primary">tpiA</name>
    <name evidence="11" type="ORF">BWX42_01280</name>
    <name evidence="12" type="ORF">FNV33_03310</name>
</gene>
<keyword evidence="6 9" id="KW-0963">Cytoplasm</keyword>
<dbReference type="EMBL" id="MUYF01000003">
    <property type="protein sequence ID" value="OOL81985.1"/>
    <property type="molecule type" value="Genomic_DNA"/>
</dbReference>
<dbReference type="NCBIfam" id="TIGR00419">
    <property type="entry name" value="tim"/>
    <property type="match status" value="1"/>
</dbReference>
<dbReference type="GO" id="GO:0046166">
    <property type="term" value="P:glyceraldehyde-3-phosphate biosynthetic process"/>
    <property type="evidence" value="ECO:0007669"/>
    <property type="project" value="TreeGrafter"/>
</dbReference>
<evidence type="ECO:0000256" key="9">
    <source>
        <dbReference type="HAMAP-Rule" id="MF_00147"/>
    </source>
</evidence>
<dbReference type="Proteomes" id="UP000190409">
    <property type="component" value="Unassembled WGS sequence"/>
</dbReference>
<feature type="binding site" evidence="9">
    <location>
        <begin position="235"/>
        <end position="236"/>
    </location>
    <ligand>
        <name>substrate</name>
    </ligand>
</feature>
<accession>A0A1S8KR51</accession>
<evidence type="ECO:0000256" key="5">
    <source>
        <dbReference type="ARBA" id="ARBA00022432"/>
    </source>
</evidence>
<comment type="function">
    <text evidence="9">Involved in the gluconeogenesis. Catalyzes stereospecifically the conversion of dihydroxyacetone phosphate (DHAP) to D-glyceraldehyde-3-phosphate (G3P).</text>
</comment>
<feature type="binding site" evidence="9">
    <location>
        <begin position="10"/>
        <end position="12"/>
    </location>
    <ligand>
        <name>substrate</name>
    </ligand>
</feature>